<keyword evidence="7" id="KW-1185">Reference proteome</keyword>
<dbReference type="RefSeq" id="WP_323721878.1">
    <property type="nucleotide sequence ID" value="NZ_CP110343.1"/>
</dbReference>
<dbReference type="InterPro" id="IPR027417">
    <property type="entry name" value="P-loop_NTPase"/>
</dbReference>
<dbReference type="InterPro" id="IPR003439">
    <property type="entry name" value="ABC_transporter-like_ATP-bd"/>
</dbReference>
<evidence type="ECO:0000259" key="5">
    <source>
        <dbReference type="PROSITE" id="PS50893"/>
    </source>
</evidence>
<protein>
    <submittedName>
        <fullName evidence="6">ABC transporter ATP-binding protein</fullName>
    </submittedName>
</protein>
<keyword evidence="2" id="KW-0547">Nucleotide-binding</keyword>
<feature type="domain" description="ABC transporter" evidence="5">
    <location>
        <begin position="5"/>
        <end position="243"/>
    </location>
</feature>
<dbReference type="PANTHER" id="PTHR43023">
    <property type="entry name" value="PROTEIN TRIGALACTOSYLDIACYLGLYCEROL 3, CHLOROPLASTIC"/>
    <property type="match status" value="1"/>
</dbReference>
<evidence type="ECO:0000256" key="2">
    <source>
        <dbReference type="ARBA" id="ARBA00022741"/>
    </source>
</evidence>
<dbReference type="SMART" id="SM00382">
    <property type="entry name" value="AAA"/>
    <property type="match status" value="1"/>
</dbReference>
<keyword evidence="1" id="KW-0813">Transport</keyword>
<proteinExistence type="predicted"/>
<comment type="function">
    <text evidence="4">Part of an ABC transporter complex. Transmembrane domains (TMD) form a pore in the inner membrane and the ATP-binding domain (NBD) is responsible for energy generation.</text>
</comment>
<dbReference type="PANTHER" id="PTHR43023:SF3">
    <property type="entry name" value="PROTEIN TRIGALACTOSYLDIACYLGLYCEROL 3, CHLOROPLASTIC"/>
    <property type="match status" value="1"/>
</dbReference>
<evidence type="ECO:0000313" key="7">
    <source>
        <dbReference type="Proteomes" id="UP001325140"/>
    </source>
</evidence>
<dbReference type="PROSITE" id="PS50893">
    <property type="entry name" value="ABC_TRANSPORTER_2"/>
    <property type="match status" value="1"/>
</dbReference>
<evidence type="ECO:0000256" key="1">
    <source>
        <dbReference type="ARBA" id="ARBA00022448"/>
    </source>
</evidence>
<dbReference type="GO" id="GO:0005524">
    <property type="term" value="F:ATP binding"/>
    <property type="evidence" value="ECO:0007669"/>
    <property type="project" value="UniProtKB-KW"/>
</dbReference>
<reference evidence="6" key="1">
    <citation type="submission" date="2022-10" db="EMBL/GenBank/DDBJ databases">
        <title>Host association and intracellularity evolved multiple times independently in the Rickettsiales.</title>
        <authorList>
            <person name="Castelli M."/>
            <person name="Nardi T."/>
            <person name="Gammuto L."/>
            <person name="Bellinzona G."/>
            <person name="Sabaneyeva E."/>
            <person name="Potekhin A."/>
            <person name="Serra V."/>
            <person name="Petroni G."/>
            <person name="Sassera D."/>
        </authorList>
    </citation>
    <scope>NUCLEOTIDE SEQUENCE [LARGE SCALE GENOMIC DNA]</scope>
    <source>
        <strain evidence="6">US_Bl 11III1</strain>
    </source>
</reference>
<dbReference type="SUPFAM" id="SSF52540">
    <property type="entry name" value="P-loop containing nucleoside triphosphate hydrolases"/>
    <property type="match status" value="1"/>
</dbReference>
<dbReference type="InterPro" id="IPR003593">
    <property type="entry name" value="AAA+_ATPase"/>
</dbReference>
<keyword evidence="3 6" id="KW-0067">ATP-binding</keyword>
<organism evidence="6 7">
    <name type="scientific">Candidatus Fokinia crypta</name>
    <dbReference type="NCBI Taxonomy" id="1920990"/>
    <lineage>
        <taxon>Bacteria</taxon>
        <taxon>Pseudomonadati</taxon>
        <taxon>Pseudomonadota</taxon>
        <taxon>Alphaproteobacteria</taxon>
        <taxon>Rickettsiales</taxon>
        <taxon>Candidatus Midichloriaceae</taxon>
        <taxon>Candidatus Fokinia</taxon>
    </lineage>
</organism>
<evidence type="ECO:0000313" key="6">
    <source>
        <dbReference type="EMBL" id="WPX97897.1"/>
    </source>
</evidence>
<accession>A0ABZ0UQE7</accession>
<dbReference type="Gene3D" id="3.40.50.300">
    <property type="entry name" value="P-loop containing nucleotide triphosphate hydrolases"/>
    <property type="match status" value="1"/>
</dbReference>
<gene>
    <name evidence="6" type="ORF">Fokcrypt_00421</name>
</gene>
<dbReference type="Proteomes" id="UP001325140">
    <property type="component" value="Chromosome"/>
</dbReference>
<sequence length="244" mass="26630">MGLSIHVGNLSKSFGNTTVLSNISLDIRSGTSTVILGASGSGKSVLLKCMSGLLIADAGSSVVIGKYEVGAFHISERPSPISKIGFSFQLNASFDSLLVWQDIMFNEFINETKEDEELIENAKTLLKMVELPPELAFTNSKQSSGGMQKRIGIARAIATQSTLLMLDEPTSGLDIETSEKIAVLIHELHHKMKYTVVSVSHDIHYTKTVADNIIIIKEGKIRWSGTIDECNNSNNEAVQKFFHT</sequence>
<dbReference type="Pfam" id="PF00005">
    <property type="entry name" value="ABC_tran"/>
    <property type="match status" value="1"/>
</dbReference>
<name>A0ABZ0UQE7_9RICK</name>
<evidence type="ECO:0000256" key="3">
    <source>
        <dbReference type="ARBA" id="ARBA00022840"/>
    </source>
</evidence>
<evidence type="ECO:0000256" key="4">
    <source>
        <dbReference type="ARBA" id="ARBA00024725"/>
    </source>
</evidence>
<dbReference type="EMBL" id="CP110343">
    <property type="protein sequence ID" value="WPX97897.1"/>
    <property type="molecule type" value="Genomic_DNA"/>
</dbReference>